<proteinExistence type="predicted"/>
<dbReference type="Pfam" id="PF25973">
    <property type="entry name" value="BSH_CzcB"/>
    <property type="match status" value="1"/>
</dbReference>
<dbReference type="NCBIfam" id="TIGR01730">
    <property type="entry name" value="RND_mfp"/>
    <property type="match status" value="1"/>
</dbReference>
<accession>A0A0F9K4K4</accession>
<evidence type="ECO:0000313" key="3">
    <source>
        <dbReference type="EMBL" id="KKM16998.1"/>
    </source>
</evidence>
<name>A0A0F9K4K4_9ZZZZ</name>
<dbReference type="AlphaFoldDB" id="A0A0F9K4K4"/>
<dbReference type="PANTHER" id="PTHR30469:SF15">
    <property type="entry name" value="HLYD FAMILY OF SECRETION PROTEINS"/>
    <property type="match status" value="1"/>
</dbReference>
<dbReference type="Gene3D" id="2.40.420.20">
    <property type="match status" value="1"/>
</dbReference>
<dbReference type="GO" id="GO:0015562">
    <property type="term" value="F:efflux transmembrane transporter activity"/>
    <property type="evidence" value="ECO:0007669"/>
    <property type="project" value="TreeGrafter"/>
</dbReference>
<evidence type="ECO:0000256" key="1">
    <source>
        <dbReference type="SAM" id="Coils"/>
    </source>
</evidence>
<comment type="caution">
    <text evidence="3">The sequence shown here is derived from an EMBL/GenBank/DDBJ whole genome shotgun (WGS) entry which is preliminary data.</text>
</comment>
<dbReference type="EMBL" id="LAZR01014549">
    <property type="protein sequence ID" value="KKM16998.1"/>
    <property type="molecule type" value="Genomic_DNA"/>
</dbReference>
<feature type="domain" description="CzcB-like barrel-sandwich hybrid" evidence="2">
    <location>
        <begin position="69"/>
        <end position="210"/>
    </location>
</feature>
<dbReference type="Gene3D" id="1.10.287.470">
    <property type="entry name" value="Helix hairpin bin"/>
    <property type="match status" value="1"/>
</dbReference>
<evidence type="ECO:0000259" key="2">
    <source>
        <dbReference type="Pfam" id="PF25973"/>
    </source>
</evidence>
<sequence>MLRPQYIKGLILSLLSIFVVLSIAQAQEAKKEQEPQKGPPPAIVVVEEASSGIAEPMNEFVGTVYYSRVSEIASEVAGKVASVNYDEGHRVKQGQTLVTLGSDLLSTSVAGTRATYEQALIELERARKDLARMETLFKAESISESLHDEHAFRVRGLEKQARALEASLRRLELQMEKTSIKAGFPGIVVSRTVEPDEWVNVGGTVAVIANDSFIDVVVDVPAETLDHMQRGREIDILAKGKRLTGTFTGFIPKGDLATRTFSVKLRLKNTEGLIEGMEARATLPVGAGFEGILVSRDGVINKFGQDVVFAMVDGAARMIPVKVLGYQGLKASVSGPGLESGMLIVVKGNERIRDGQPLKALPEKGD</sequence>
<protein>
    <recommendedName>
        <fullName evidence="2">CzcB-like barrel-sandwich hybrid domain-containing protein</fullName>
    </recommendedName>
</protein>
<dbReference type="PANTHER" id="PTHR30469">
    <property type="entry name" value="MULTIDRUG RESISTANCE PROTEIN MDTA"/>
    <property type="match status" value="1"/>
</dbReference>
<feature type="coiled-coil region" evidence="1">
    <location>
        <begin position="109"/>
        <end position="181"/>
    </location>
</feature>
<keyword evidence="1" id="KW-0175">Coiled coil</keyword>
<dbReference type="SUPFAM" id="SSF111369">
    <property type="entry name" value="HlyD-like secretion proteins"/>
    <property type="match status" value="1"/>
</dbReference>
<reference evidence="3" key="1">
    <citation type="journal article" date="2015" name="Nature">
        <title>Complex archaea that bridge the gap between prokaryotes and eukaryotes.</title>
        <authorList>
            <person name="Spang A."/>
            <person name="Saw J.H."/>
            <person name="Jorgensen S.L."/>
            <person name="Zaremba-Niedzwiedzka K."/>
            <person name="Martijn J."/>
            <person name="Lind A.E."/>
            <person name="van Eijk R."/>
            <person name="Schleper C."/>
            <person name="Guy L."/>
            <person name="Ettema T.J."/>
        </authorList>
    </citation>
    <scope>NUCLEOTIDE SEQUENCE</scope>
</reference>
<dbReference type="Gene3D" id="2.40.50.100">
    <property type="match status" value="1"/>
</dbReference>
<dbReference type="Gene3D" id="2.40.30.170">
    <property type="match status" value="1"/>
</dbReference>
<organism evidence="3">
    <name type="scientific">marine sediment metagenome</name>
    <dbReference type="NCBI Taxonomy" id="412755"/>
    <lineage>
        <taxon>unclassified sequences</taxon>
        <taxon>metagenomes</taxon>
        <taxon>ecological metagenomes</taxon>
    </lineage>
</organism>
<dbReference type="GO" id="GO:1990281">
    <property type="term" value="C:efflux pump complex"/>
    <property type="evidence" value="ECO:0007669"/>
    <property type="project" value="TreeGrafter"/>
</dbReference>
<dbReference type="InterPro" id="IPR006143">
    <property type="entry name" value="RND_pump_MFP"/>
</dbReference>
<dbReference type="InterPro" id="IPR058647">
    <property type="entry name" value="BSH_CzcB-like"/>
</dbReference>
<gene>
    <name evidence="3" type="ORF">LCGC14_1680180</name>
</gene>